<evidence type="ECO:0000256" key="5">
    <source>
        <dbReference type="ARBA" id="ARBA00023163"/>
    </source>
</evidence>
<name>A0A8E2JBY1_9PEZI</name>
<dbReference type="Gene3D" id="3.10.450.580">
    <property type="entry name" value="Mediator complex, subunit Med6"/>
    <property type="match status" value="1"/>
</dbReference>
<reference evidence="10 11" key="1">
    <citation type="journal article" date="2016" name="Nat. Commun.">
        <title>Ectomycorrhizal ecology is imprinted in the genome of the dominant symbiotic fungus Cenococcum geophilum.</title>
        <authorList>
            <consortium name="DOE Joint Genome Institute"/>
            <person name="Peter M."/>
            <person name="Kohler A."/>
            <person name="Ohm R.A."/>
            <person name="Kuo A."/>
            <person name="Krutzmann J."/>
            <person name="Morin E."/>
            <person name="Arend M."/>
            <person name="Barry K.W."/>
            <person name="Binder M."/>
            <person name="Choi C."/>
            <person name="Clum A."/>
            <person name="Copeland A."/>
            <person name="Grisel N."/>
            <person name="Haridas S."/>
            <person name="Kipfer T."/>
            <person name="LaButti K."/>
            <person name="Lindquist E."/>
            <person name="Lipzen A."/>
            <person name="Maire R."/>
            <person name="Meier B."/>
            <person name="Mihaltcheva S."/>
            <person name="Molinier V."/>
            <person name="Murat C."/>
            <person name="Poggeler S."/>
            <person name="Quandt C.A."/>
            <person name="Sperisen C."/>
            <person name="Tritt A."/>
            <person name="Tisserant E."/>
            <person name="Crous P.W."/>
            <person name="Henrissat B."/>
            <person name="Nehls U."/>
            <person name="Egli S."/>
            <person name="Spatafora J.W."/>
            <person name="Grigoriev I.V."/>
            <person name="Martin F.M."/>
        </authorList>
    </citation>
    <scope>NUCLEOTIDE SEQUENCE [LARGE SCALE GENOMIC DNA]</scope>
    <source>
        <strain evidence="10 11">CBS 459.81</strain>
    </source>
</reference>
<dbReference type="InterPro" id="IPR038566">
    <property type="entry name" value="Mediator_Med6_sf"/>
</dbReference>
<keyword evidence="8" id="KW-0010">Activator</keyword>
<dbReference type="AlphaFoldDB" id="A0A8E2JBY1"/>
<protein>
    <recommendedName>
        <fullName evidence="3 8">Mediator of RNA polymerase II transcription subunit 6</fullName>
    </recommendedName>
    <alternativeName>
        <fullName evidence="7 8">Mediator complex subunit 6</fullName>
    </alternativeName>
</protein>
<evidence type="ECO:0000256" key="9">
    <source>
        <dbReference type="SAM" id="MobiDB-lite"/>
    </source>
</evidence>
<evidence type="ECO:0000256" key="7">
    <source>
        <dbReference type="ARBA" id="ARBA00031259"/>
    </source>
</evidence>
<comment type="subunit">
    <text evidence="8">Component of the Mediator complex.</text>
</comment>
<evidence type="ECO:0000256" key="4">
    <source>
        <dbReference type="ARBA" id="ARBA00023015"/>
    </source>
</evidence>
<accession>A0A8E2JBY1</accession>
<dbReference type="GO" id="GO:0003712">
    <property type="term" value="F:transcription coregulator activity"/>
    <property type="evidence" value="ECO:0007669"/>
    <property type="project" value="InterPro"/>
</dbReference>
<keyword evidence="4 8" id="KW-0805">Transcription regulation</keyword>
<feature type="region of interest" description="Disordered" evidence="9">
    <location>
        <begin position="296"/>
        <end position="350"/>
    </location>
</feature>
<evidence type="ECO:0000256" key="8">
    <source>
        <dbReference type="RuleBase" id="RU364143"/>
    </source>
</evidence>
<evidence type="ECO:0000256" key="6">
    <source>
        <dbReference type="ARBA" id="ARBA00023242"/>
    </source>
</evidence>
<proteinExistence type="inferred from homology"/>
<comment type="similarity">
    <text evidence="2 8">Belongs to the Mediator complex subunit 6 family.</text>
</comment>
<evidence type="ECO:0000256" key="3">
    <source>
        <dbReference type="ARBA" id="ARBA00020634"/>
    </source>
</evidence>
<keyword evidence="5 8" id="KW-0804">Transcription</keyword>
<gene>
    <name evidence="8" type="primary">MED6</name>
    <name evidence="10" type="ORF">K432DRAFT_385196</name>
</gene>
<feature type="compositionally biased region" description="Basic residues" evidence="9">
    <location>
        <begin position="339"/>
        <end position="350"/>
    </location>
</feature>
<evidence type="ECO:0000313" key="11">
    <source>
        <dbReference type="Proteomes" id="UP000250266"/>
    </source>
</evidence>
<keyword evidence="11" id="KW-1185">Reference proteome</keyword>
<keyword evidence="6 8" id="KW-0539">Nucleus</keyword>
<dbReference type="GO" id="GO:0006357">
    <property type="term" value="P:regulation of transcription by RNA polymerase II"/>
    <property type="evidence" value="ECO:0007669"/>
    <property type="project" value="InterPro"/>
</dbReference>
<dbReference type="GO" id="GO:0016592">
    <property type="term" value="C:mediator complex"/>
    <property type="evidence" value="ECO:0007669"/>
    <property type="project" value="InterPro"/>
</dbReference>
<comment type="subcellular location">
    <subcellularLocation>
        <location evidence="1 8">Nucleus</location>
    </subcellularLocation>
</comment>
<dbReference type="Pfam" id="PF04934">
    <property type="entry name" value="Med6"/>
    <property type="match status" value="1"/>
</dbReference>
<dbReference type="EMBL" id="KV745183">
    <property type="protein sequence ID" value="OCK76757.1"/>
    <property type="molecule type" value="Genomic_DNA"/>
</dbReference>
<comment type="function">
    <text evidence="8">Component of the Mediator complex, a coactivator involved in the regulated transcription of nearly all RNA polymerase II-dependent genes. Mediator functions as a bridge to convey information from gene-specific regulatory proteins to the basal RNA polymerase II transcription machinery. Mediator is recruited to promoters by direct interactions with regulatory proteins and serves as a scaffold for the assembly of a functional preinitiation complex with RNA polymerase II and the general transcription factors.</text>
</comment>
<sequence>MAQSKIPLDETTWSDQNWLEYLGGIHTNSVHRYFYASSFFDPTSNNYVILQNATRFPEHHHLLNSRSAFEAAVRAMPSGGLQFMVTGEPETDDGVWVVQKQNRIVEGADLGERIEVLGTYWVVGERVFMAPSVAAVVGSKILCATTALTLFLKTASTLSLFTPSTGHTYFPHPTNLAKLSLPGSISRAASPASVMDASQTALPATAQPGTTSTTTSTTFDPKLFTSSLTLTARFASEFADENPLQGEPGSFVFSSTNERIAAQNAIKAAETLKAQAAALAAGEGGMGMGGSGLGLGLGRGGERERESVVSTAAPTPKPVDGIGDRGRKGSQGKGEPGKLKKKKSRAGGSP</sequence>
<evidence type="ECO:0000256" key="2">
    <source>
        <dbReference type="ARBA" id="ARBA00007526"/>
    </source>
</evidence>
<dbReference type="OrthoDB" id="344220at2759"/>
<organism evidence="10 11">
    <name type="scientific">Lepidopterella palustris CBS 459.81</name>
    <dbReference type="NCBI Taxonomy" id="1314670"/>
    <lineage>
        <taxon>Eukaryota</taxon>
        <taxon>Fungi</taxon>
        <taxon>Dikarya</taxon>
        <taxon>Ascomycota</taxon>
        <taxon>Pezizomycotina</taxon>
        <taxon>Dothideomycetes</taxon>
        <taxon>Pleosporomycetidae</taxon>
        <taxon>Mytilinidiales</taxon>
        <taxon>Argynnaceae</taxon>
        <taxon>Lepidopterella</taxon>
    </lineage>
</organism>
<dbReference type="Proteomes" id="UP000250266">
    <property type="component" value="Unassembled WGS sequence"/>
</dbReference>
<evidence type="ECO:0000256" key="1">
    <source>
        <dbReference type="ARBA" id="ARBA00004123"/>
    </source>
</evidence>
<evidence type="ECO:0000313" key="10">
    <source>
        <dbReference type="EMBL" id="OCK76757.1"/>
    </source>
</evidence>
<dbReference type="InterPro" id="IPR007018">
    <property type="entry name" value="Mediator_Med6"/>
</dbReference>
<dbReference type="PANTHER" id="PTHR13104">
    <property type="entry name" value="MED-6-RELATED"/>
    <property type="match status" value="1"/>
</dbReference>